<dbReference type="Proteomes" id="UP000306196">
    <property type="component" value="Unassembled WGS sequence"/>
</dbReference>
<dbReference type="EMBL" id="VAUV01000015">
    <property type="protein sequence ID" value="TLD69229.1"/>
    <property type="molecule type" value="Genomic_DNA"/>
</dbReference>
<gene>
    <name evidence="2" type="ORF">FEM03_19215</name>
</gene>
<dbReference type="AlphaFoldDB" id="A0A5R8KCC0"/>
<evidence type="ECO:0000313" key="2">
    <source>
        <dbReference type="EMBL" id="TLD69229.1"/>
    </source>
</evidence>
<sequence length="300" mass="31818">MKLVATPLAILILNLGTTFVCAQSTWTYDNNTNLMGVLPTGWYHNDTTGLSLNKTNAGYGMMHAGDPVGYAMTPHYPQGINGTSTLVDANASFDLANGFQMIMGWSPNPAGYLIDNGSFADNEIFQMGLVNYNKALMGIDPSLFLSGIESSASSATNVTNSLLAVRSEGGVLGYFNNGNTVAFAANNYYVFTLDINYSGVGDPSLVDVGLKMDIFNELVPGSATYTFAGSTDFGVIEKLVNPLALDDTLYPGMGLTLRDASMVSISGANFDTITTIVPEPGSMVLVLLSGFIATGVRRRK</sequence>
<comment type="caution">
    <text evidence="2">The sequence shown here is derived from an EMBL/GenBank/DDBJ whole genome shotgun (WGS) entry which is preliminary data.</text>
</comment>
<feature type="chain" id="PRO_5024396722" evidence="1">
    <location>
        <begin position="23"/>
        <end position="300"/>
    </location>
</feature>
<keyword evidence="3" id="KW-1185">Reference proteome</keyword>
<accession>A0A5R8KCC0</accession>
<evidence type="ECO:0000256" key="1">
    <source>
        <dbReference type="SAM" id="SignalP"/>
    </source>
</evidence>
<reference evidence="2 3" key="1">
    <citation type="submission" date="2019-05" db="EMBL/GenBank/DDBJ databases">
        <title>Verrucobacter flavum gen. nov., sp. nov. a new member of the family Verrucomicrobiaceae.</title>
        <authorList>
            <person name="Szuroczki S."/>
            <person name="Abbaszade G."/>
            <person name="Szabo A."/>
            <person name="Felfoldi T."/>
            <person name="Schumann P."/>
            <person name="Boka K."/>
            <person name="Keki Z."/>
            <person name="Toumi M."/>
            <person name="Toth E."/>
        </authorList>
    </citation>
    <scope>NUCLEOTIDE SEQUENCE [LARGE SCALE GENOMIC DNA]</scope>
    <source>
        <strain evidence="2 3">MG-N-17</strain>
    </source>
</reference>
<organism evidence="2 3">
    <name type="scientific">Phragmitibacter flavus</name>
    <dbReference type="NCBI Taxonomy" id="2576071"/>
    <lineage>
        <taxon>Bacteria</taxon>
        <taxon>Pseudomonadati</taxon>
        <taxon>Verrucomicrobiota</taxon>
        <taxon>Verrucomicrobiia</taxon>
        <taxon>Verrucomicrobiales</taxon>
        <taxon>Verrucomicrobiaceae</taxon>
        <taxon>Phragmitibacter</taxon>
    </lineage>
</organism>
<name>A0A5R8KCC0_9BACT</name>
<dbReference type="NCBIfam" id="TIGR02595">
    <property type="entry name" value="PEP_CTERM"/>
    <property type="match status" value="1"/>
</dbReference>
<keyword evidence="1" id="KW-0732">Signal</keyword>
<dbReference type="InterPro" id="IPR013424">
    <property type="entry name" value="Ice-binding_C"/>
</dbReference>
<protein>
    <submittedName>
        <fullName evidence="2">PEP-CTERM sorting domain-containing protein</fullName>
    </submittedName>
</protein>
<evidence type="ECO:0000313" key="3">
    <source>
        <dbReference type="Proteomes" id="UP000306196"/>
    </source>
</evidence>
<proteinExistence type="predicted"/>
<feature type="signal peptide" evidence="1">
    <location>
        <begin position="1"/>
        <end position="22"/>
    </location>
</feature>